<name>A0AAW1KIG3_POPJA</name>
<dbReference type="EMBL" id="JASPKY010000227">
    <property type="protein sequence ID" value="KAK9718550.1"/>
    <property type="molecule type" value="Genomic_DNA"/>
</dbReference>
<accession>A0AAW1KIG3</accession>
<dbReference type="SUPFAM" id="SSF56219">
    <property type="entry name" value="DNase I-like"/>
    <property type="match status" value="1"/>
</dbReference>
<dbReference type="Gene3D" id="3.60.10.10">
    <property type="entry name" value="Endonuclease/exonuclease/phosphatase"/>
    <property type="match status" value="1"/>
</dbReference>
<dbReference type="Proteomes" id="UP001458880">
    <property type="component" value="Unassembled WGS sequence"/>
</dbReference>
<dbReference type="PANTHER" id="PTHR33776">
    <property type="entry name" value="ENDO/EXONUCLEASE/PHOSPHATASE DOMAIN-CONTAINING PROTEIN"/>
    <property type="match status" value="1"/>
</dbReference>
<dbReference type="AlphaFoldDB" id="A0AAW1KIG3"/>
<dbReference type="InterPro" id="IPR036691">
    <property type="entry name" value="Endo/exonu/phosph_ase_sf"/>
</dbReference>
<organism evidence="1 2">
    <name type="scientific">Popillia japonica</name>
    <name type="common">Japanese beetle</name>
    <dbReference type="NCBI Taxonomy" id="7064"/>
    <lineage>
        <taxon>Eukaryota</taxon>
        <taxon>Metazoa</taxon>
        <taxon>Ecdysozoa</taxon>
        <taxon>Arthropoda</taxon>
        <taxon>Hexapoda</taxon>
        <taxon>Insecta</taxon>
        <taxon>Pterygota</taxon>
        <taxon>Neoptera</taxon>
        <taxon>Endopterygota</taxon>
        <taxon>Coleoptera</taxon>
        <taxon>Polyphaga</taxon>
        <taxon>Scarabaeiformia</taxon>
        <taxon>Scarabaeidae</taxon>
        <taxon>Rutelinae</taxon>
        <taxon>Popillia</taxon>
    </lineage>
</organism>
<evidence type="ECO:0000313" key="1">
    <source>
        <dbReference type="EMBL" id="KAK9718550.1"/>
    </source>
</evidence>
<reference evidence="1 2" key="1">
    <citation type="journal article" date="2024" name="BMC Genomics">
        <title>De novo assembly and annotation of Popillia japonica's genome with initial clues to its potential as an invasive pest.</title>
        <authorList>
            <person name="Cucini C."/>
            <person name="Boschi S."/>
            <person name="Funari R."/>
            <person name="Cardaioli E."/>
            <person name="Iannotti N."/>
            <person name="Marturano G."/>
            <person name="Paoli F."/>
            <person name="Bruttini M."/>
            <person name="Carapelli A."/>
            <person name="Frati F."/>
            <person name="Nardi F."/>
        </authorList>
    </citation>
    <scope>NUCLEOTIDE SEQUENCE [LARGE SCALE GENOMIC DNA]</scope>
    <source>
        <strain evidence="1">DMR45628</strain>
    </source>
</reference>
<dbReference type="PANTHER" id="PTHR33776:SF3">
    <property type="entry name" value="PHD-TYPE DOMAIN-CONTAINING PROTEIN"/>
    <property type="match status" value="1"/>
</dbReference>
<protein>
    <submittedName>
        <fullName evidence="1">Uncharacterized protein</fullName>
    </submittedName>
</protein>
<proteinExistence type="predicted"/>
<gene>
    <name evidence="1" type="ORF">QE152_g23135</name>
</gene>
<evidence type="ECO:0000313" key="2">
    <source>
        <dbReference type="Proteomes" id="UP001458880"/>
    </source>
</evidence>
<comment type="caution">
    <text evidence="1">The sequence shown here is derived from an EMBL/GenBank/DDBJ whole genome shotgun (WGS) entry which is preliminary data.</text>
</comment>
<keyword evidence="2" id="KW-1185">Reference proteome</keyword>
<sequence>MVTRLLGVIGWVGAEESVGVVYRPPHIDYKMFLNSLGDTLVECMALADVVYFCGDVNIDLLNIDSSSTAYLCDFIESLNFVQLIEQPTRAAGTSISLIDHIYVADSERVRDCGVIEGKGLWSY</sequence>